<gene>
    <name evidence="1" type="ORF">DPMN_125581</name>
</gene>
<name>A0A9D4JT79_DREPO</name>
<accession>A0A9D4JT79</accession>
<dbReference type="AlphaFoldDB" id="A0A9D4JT79"/>
<dbReference type="Proteomes" id="UP000828390">
    <property type="component" value="Unassembled WGS sequence"/>
</dbReference>
<proteinExistence type="predicted"/>
<reference evidence="1" key="2">
    <citation type="submission" date="2020-11" db="EMBL/GenBank/DDBJ databases">
        <authorList>
            <person name="McCartney M.A."/>
            <person name="Auch B."/>
            <person name="Kono T."/>
            <person name="Mallez S."/>
            <person name="Becker A."/>
            <person name="Gohl D.M."/>
            <person name="Silverstein K.A.T."/>
            <person name="Koren S."/>
            <person name="Bechman K.B."/>
            <person name="Herman A."/>
            <person name="Abrahante J.E."/>
            <person name="Garbe J."/>
        </authorList>
    </citation>
    <scope>NUCLEOTIDE SEQUENCE</scope>
    <source>
        <strain evidence="1">Duluth1</strain>
        <tissue evidence="1">Whole animal</tissue>
    </source>
</reference>
<keyword evidence="2" id="KW-1185">Reference proteome</keyword>
<sequence length="89" mass="10084">MRPQCLQGCPGVCTGVFTSTRTAVEASVVSLGVLFAAQRRAALMWRVNNATLHKFWIPCDANRPLLRVILAYRVIYYACKRQFRRNHSG</sequence>
<evidence type="ECO:0000313" key="1">
    <source>
        <dbReference type="EMBL" id="KAH3823760.1"/>
    </source>
</evidence>
<comment type="caution">
    <text evidence="1">The sequence shown here is derived from an EMBL/GenBank/DDBJ whole genome shotgun (WGS) entry which is preliminary data.</text>
</comment>
<protein>
    <submittedName>
        <fullName evidence="1">Uncharacterized protein</fullName>
    </submittedName>
</protein>
<reference evidence="1" key="1">
    <citation type="journal article" date="2019" name="bioRxiv">
        <title>The Genome of the Zebra Mussel, Dreissena polymorpha: A Resource for Invasive Species Research.</title>
        <authorList>
            <person name="McCartney M.A."/>
            <person name="Auch B."/>
            <person name="Kono T."/>
            <person name="Mallez S."/>
            <person name="Zhang Y."/>
            <person name="Obille A."/>
            <person name="Becker A."/>
            <person name="Abrahante J.E."/>
            <person name="Garbe J."/>
            <person name="Badalamenti J.P."/>
            <person name="Herman A."/>
            <person name="Mangelson H."/>
            <person name="Liachko I."/>
            <person name="Sullivan S."/>
            <person name="Sone E.D."/>
            <person name="Koren S."/>
            <person name="Silverstein K.A.T."/>
            <person name="Beckman K.B."/>
            <person name="Gohl D.M."/>
        </authorList>
    </citation>
    <scope>NUCLEOTIDE SEQUENCE</scope>
    <source>
        <strain evidence="1">Duluth1</strain>
        <tissue evidence="1">Whole animal</tissue>
    </source>
</reference>
<evidence type="ECO:0000313" key="2">
    <source>
        <dbReference type="Proteomes" id="UP000828390"/>
    </source>
</evidence>
<organism evidence="1 2">
    <name type="scientific">Dreissena polymorpha</name>
    <name type="common">Zebra mussel</name>
    <name type="synonym">Mytilus polymorpha</name>
    <dbReference type="NCBI Taxonomy" id="45954"/>
    <lineage>
        <taxon>Eukaryota</taxon>
        <taxon>Metazoa</taxon>
        <taxon>Spiralia</taxon>
        <taxon>Lophotrochozoa</taxon>
        <taxon>Mollusca</taxon>
        <taxon>Bivalvia</taxon>
        <taxon>Autobranchia</taxon>
        <taxon>Heteroconchia</taxon>
        <taxon>Euheterodonta</taxon>
        <taxon>Imparidentia</taxon>
        <taxon>Neoheterodontei</taxon>
        <taxon>Myida</taxon>
        <taxon>Dreissenoidea</taxon>
        <taxon>Dreissenidae</taxon>
        <taxon>Dreissena</taxon>
    </lineage>
</organism>
<dbReference type="EMBL" id="JAIWYP010000005">
    <property type="protein sequence ID" value="KAH3823760.1"/>
    <property type="molecule type" value="Genomic_DNA"/>
</dbReference>